<dbReference type="Pfam" id="PF12833">
    <property type="entry name" value="HTH_18"/>
    <property type="match status" value="1"/>
</dbReference>
<dbReference type="PROSITE" id="PS50109">
    <property type="entry name" value="HIS_KIN"/>
    <property type="match status" value="1"/>
</dbReference>
<dbReference type="SMART" id="SM00342">
    <property type="entry name" value="HTH_ARAC"/>
    <property type="match status" value="1"/>
</dbReference>
<evidence type="ECO:0000256" key="3">
    <source>
        <dbReference type="ARBA" id="ARBA00022553"/>
    </source>
</evidence>
<dbReference type="FunFam" id="1.10.287.130:FF:000045">
    <property type="entry name" value="Two-component system sensor histidine kinase/response regulator"/>
    <property type="match status" value="1"/>
</dbReference>
<accession>A0A2D1U2E7</accession>
<dbReference type="Proteomes" id="UP000223749">
    <property type="component" value="Chromosome"/>
</dbReference>
<dbReference type="InterPro" id="IPR036890">
    <property type="entry name" value="HATPase_C_sf"/>
</dbReference>
<dbReference type="Gene3D" id="2.60.40.10">
    <property type="entry name" value="Immunoglobulins"/>
    <property type="match status" value="1"/>
</dbReference>
<dbReference type="InterPro" id="IPR003594">
    <property type="entry name" value="HATPase_dom"/>
</dbReference>
<dbReference type="SUPFAM" id="SSF55874">
    <property type="entry name" value="ATPase domain of HSP90 chaperone/DNA topoisomerase II/histidine kinase"/>
    <property type="match status" value="1"/>
</dbReference>
<dbReference type="EC" id="2.7.13.3" evidence="2"/>
<dbReference type="SMART" id="SM00448">
    <property type="entry name" value="REC"/>
    <property type="match status" value="1"/>
</dbReference>
<keyword evidence="8" id="KW-1133">Transmembrane helix</keyword>
<dbReference type="Gene3D" id="3.30.565.10">
    <property type="entry name" value="Histidine kinase-like ATPase, C-terminal domain"/>
    <property type="match status" value="1"/>
</dbReference>
<dbReference type="SUPFAM" id="SSF63829">
    <property type="entry name" value="Calcium-dependent phosphotriesterase"/>
    <property type="match status" value="3"/>
</dbReference>
<dbReference type="Pfam" id="PF07495">
    <property type="entry name" value="Y_Y_Y"/>
    <property type="match status" value="1"/>
</dbReference>
<keyword evidence="14" id="KW-1185">Reference proteome</keyword>
<dbReference type="InterPro" id="IPR003661">
    <property type="entry name" value="HisK_dim/P_dom"/>
</dbReference>
<dbReference type="InterPro" id="IPR036097">
    <property type="entry name" value="HisK_dim/P_sf"/>
</dbReference>
<dbReference type="PRINTS" id="PR00344">
    <property type="entry name" value="BCTRLSENSOR"/>
</dbReference>
<evidence type="ECO:0000256" key="7">
    <source>
        <dbReference type="PROSITE-ProRule" id="PRU00169"/>
    </source>
</evidence>
<comment type="catalytic activity">
    <reaction evidence="1">
        <text>ATP + protein L-histidine = ADP + protein N-phospho-L-histidine.</text>
        <dbReference type="EC" id="2.7.13.3"/>
    </reaction>
</comment>
<dbReference type="CDD" id="cd00075">
    <property type="entry name" value="HATPase"/>
    <property type="match status" value="1"/>
</dbReference>
<reference evidence="13 14" key="1">
    <citation type="submission" date="2017-10" db="EMBL/GenBank/DDBJ databases">
        <title>Whole genome of Pedobacter ginsengisoli T01R-27 isolated from tomato rhizosphere.</title>
        <authorList>
            <person name="Weon H.-Y."/>
            <person name="Lee S.A."/>
            <person name="Sang M.K."/>
            <person name="Song J."/>
        </authorList>
    </citation>
    <scope>NUCLEOTIDE SEQUENCE [LARGE SCALE GENOMIC DNA]</scope>
    <source>
        <strain evidence="13 14">T01R-27</strain>
    </source>
</reference>
<evidence type="ECO:0000313" key="14">
    <source>
        <dbReference type="Proteomes" id="UP000223749"/>
    </source>
</evidence>
<dbReference type="SMART" id="SM00388">
    <property type="entry name" value="HisKA"/>
    <property type="match status" value="1"/>
</dbReference>
<feature type="modified residue" description="4-aspartylphosphate" evidence="7">
    <location>
        <position position="1161"/>
    </location>
</feature>
<evidence type="ECO:0000313" key="13">
    <source>
        <dbReference type="EMBL" id="ATP55769.1"/>
    </source>
</evidence>
<dbReference type="KEGG" id="pgs:CPT03_04445"/>
<evidence type="ECO:0000256" key="2">
    <source>
        <dbReference type="ARBA" id="ARBA00012438"/>
    </source>
</evidence>
<dbReference type="OrthoDB" id="9809670at2"/>
<dbReference type="PROSITE" id="PS50110">
    <property type="entry name" value="RESPONSE_REGULATORY"/>
    <property type="match status" value="1"/>
</dbReference>
<dbReference type="FunFam" id="2.60.40.10:FF:000791">
    <property type="entry name" value="Two-component system sensor histidine kinase/response regulator"/>
    <property type="match status" value="1"/>
</dbReference>
<keyword evidence="4" id="KW-0805">Transcription regulation</keyword>
<dbReference type="SUPFAM" id="SSF52172">
    <property type="entry name" value="CheY-like"/>
    <property type="match status" value="1"/>
</dbReference>
<evidence type="ECO:0000256" key="5">
    <source>
        <dbReference type="ARBA" id="ARBA00023125"/>
    </source>
</evidence>
<keyword evidence="8" id="KW-0812">Transmembrane</keyword>
<dbReference type="CDD" id="cd00082">
    <property type="entry name" value="HisKA"/>
    <property type="match status" value="1"/>
</dbReference>
<dbReference type="GO" id="GO:0003700">
    <property type="term" value="F:DNA-binding transcription factor activity"/>
    <property type="evidence" value="ECO:0007669"/>
    <property type="project" value="InterPro"/>
</dbReference>
<dbReference type="PANTHER" id="PTHR43547:SF2">
    <property type="entry name" value="HYBRID SIGNAL TRANSDUCTION HISTIDINE KINASE C"/>
    <property type="match status" value="1"/>
</dbReference>
<dbReference type="Gene3D" id="3.40.50.2300">
    <property type="match status" value="1"/>
</dbReference>
<dbReference type="InterPro" id="IPR011123">
    <property type="entry name" value="Y_Y_Y"/>
</dbReference>
<dbReference type="InterPro" id="IPR013783">
    <property type="entry name" value="Ig-like_fold"/>
</dbReference>
<sequence length="1359" mass="154448">MNRNKLLCRLINSALLLSLLFCGLDADAQKNNINFNHLTVEDGLSQSSVLSIAQDSMGFMWFGTKDGLNKFNTQRFEVFKHDKNNNASLSSSQNINALLTDRKGNLWVATQKGLNLYLPESNSFKRFLHNPKNKNSISHNIIRNLFEDKEGNIWIGTDNGLNKLVGPDKFQRFYSGRNGQGLAHSLIKAIHQDHNGVLWVATLQGLTSMTKKNGKYVFQSYFHKPNNPASLINNDLSAVFEDAYHNLWIGTHNDGLELMDRANGTFKHYSAKSGQSDGLSSNVIRKIKVDKDGRLWISTLNGIDIFDVKTGKFTVLNHIPNDPLTLNQNSTYDILKDAAGSMWVGTYYGGVNVYHANSTPFREYKTNLGGNGISSNVISSIVEDEHHNLWIGTEAEGLNYYNRTTGVFKTIKNEIGNPNSLSSNLVKAISIDKRGRVWVATYEGNLDMYLPGSETFKHYKPNSADPHALNSNRIVCLLHDSRGRLWVGTRAQGVFLYNETRDNFTLLSSPLYNQDLKFVRTFYEDADKNIWIATNSGIYIVSANSNQIKRFVSRSSDFKFDDINFIREDSKGTIWIGSYDSGLIKYDKNKETSRFYTIDDGLPSNNAVGLLEDRKGNLWISTSNGLSKFDGKLFKSYTVEDGLPGNVFNYNSFFKDSRDEMFFGGYNGLVSFFPDQIRDNKKVPKAIFTRLRLFNKPVNINDKTGLLTRDIGLTRELTFSYHQNIFSIDFAVLNYIKSEKNRYAYQLKGFEKEWNYVTNPQATFTNLPAGRYVLLIKGANNDGVWTSKPEELIINVKPPFWKTWWAYLIYVLCISGLIFLILRFLWIRTLLRKEHEIYQMKLDFFTNVSHEIRTPLTLIVGPLEHLVDETKESPALNRKLLTVKKNAGRLTRLVNELMDFRKAESGSMELNVAPGNIVSFAKEIYISFTYVALKNHIDYRFNCNEDVIEVYFDSEQLEKVLFNLLSNAFKFTPEYGIVCLDIIKTGDNHVEIRVADNGKGIPEESRNKIFTNFYQVRDHRSGTTGTGIGLALAEKITGLHHGQLSLINNEELKDKDVHTCFCLRLKLGKAHFKKDELIEQYISSENPILYQQVSEIEPAKLYEPTEKTEDGVTVLIVEDNDEVRSFITQSLKQSYHVIEANNGEAGVKMAIEKIPDIIVSDVMMPVMDGLELCRTLKTDARTSHIPIILLTARSGNIHEVNGLKTGAEAYITKPFSINSLQLNIYNLLTLQANMRRKFSQQITLQPTNILIESADEEFLNKIMGLIEANFNNEDFSVNTLATEVGMSTPILYKKIKVLTDLTVNNFIKSVRLKRAAQLLKQDVYTVYEVAYMVGFSDSKYFSKEFAKQFGQTPSEYSLN</sequence>
<dbReference type="PROSITE" id="PS01124">
    <property type="entry name" value="HTH_ARAC_FAMILY_2"/>
    <property type="match status" value="1"/>
</dbReference>
<feature type="transmembrane region" description="Helical" evidence="8">
    <location>
        <begin position="804"/>
        <end position="826"/>
    </location>
</feature>
<feature type="signal peptide" evidence="9">
    <location>
        <begin position="1"/>
        <end position="28"/>
    </location>
</feature>
<keyword evidence="13" id="KW-0808">Transferase</keyword>
<dbReference type="Pfam" id="PF00072">
    <property type="entry name" value="Response_reg"/>
    <property type="match status" value="1"/>
</dbReference>
<keyword evidence="5" id="KW-0238">DNA-binding</keyword>
<proteinExistence type="predicted"/>
<evidence type="ECO:0000256" key="4">
    <source>
        <dbReference type="ARBA" id="ARBA00023015"/>
    </source>
</evidence>
<keyword evidence="6" id="KW-0804">Transcription</keyword>
<dbReference type="SMART" id="SM00387">
    <property type="entry name" value="HATPase_c"/>
    <property type="match status" value="1"/>
</dbReference>
<evidence type="ECO:0000259" key="11">
    <source>
        <dbReference type="PROSITE" id="PS50109"/>
    </source>
</evidence>
<feature type="domain" description="Histidine kinase" evidence="11">
    <location>
        <begin position="847"/>
        <end position="1069"/>
    </location>
</feature>
<dbReference type="InterPro" id="IPR005467">
    <property type="entry name" value="His_kinase_dom"/>
</dbReference>
<dbReference type="Pfam" id="PF02518">
    <property type="entry name" value="HATPase_c"/>
    <property type="match status" value="1"/>
</dbReference>
<dbReference type="InterPro" id="IPR009057">
    <property type="entry name" value="Homeodomain-like_sf"/>
</dbReference>
<dbReference type="InterPro" id="IPR004358">
    <property type="entry name" value="Sig_transdc_His_kin-like_C"/>
</dbReference>
<keyword evidence="9" id="KW-0732">Signal</keyword>
<dbReference type="InterPro" id="IPR011110">
    <property type="entry name" value="Reg_prop"/>
</dbReference>
<evidence type="ECO:0000259" key="10">
    <source>
        <dbReference type="PROSITE" id="PS01124"/>
    </source>
</evidence>
<keyword evidence="3 7" id="KW-0597">Phosphoprotein</keyword>
<dbReference type="InterPro" id="IPR018062">
    <property type="entry name" value="HTH_AraC-typ_CS"/>
</dbReference>
<dbReference type="Gene3D" id="1.10.287.130">
    <property type="match status" value="1"/>
</dbReference>
<dbReference type="GO" id="GO:0043565">
    <property type="term" value="F:sequence-specific DNA binding"/>
    <property type="evidence" value="ECO:0007669"/>
    <property type="project" value="InterPro"/>
</dbReference>
<dbReference type="InterPro" id="IPR001789">
    <property type="entry name" value="Sig_transdc_resp-reg_receiver"/>
</dbReference>
<dbReference type="GO" id="GO:0000155">
    <property type="term" value="F:phosphorelay sensor kinase activity"/>
    <property type="evidence" value="ECO:0007669"/>
    <property type="project" value="InterPro"/>
</dbReference>
<evidence type="ECO:0000256" key="1">
    <source>
        <dbReference type="ARBA" id="ARBA00000085"/>
    </source>
</evidence>
<evidence type="ECO:0000256" key="9">
    <source>
        <dbReference type="SAM" id="SignalP"/>
    </source>
</evidence>
<dbReference type="InterPro" id="IPR015943">
    <property type="entry name" value="WD40/YVTN_repeat-like_dom_sf"/>
</dbReference>
<dbReference type="PANTHER" id="PTHR43547">
    <property type="entry name" value="TWO-COMPONENT HISTIDINE KINASE"/>
    <property type="match status" value="1"/>
</dbReference>
<feature type="chain" id="PRO_5013897835" description="histidine kinase" evidence="9">
    <location>
        <begin position="29"/>
        <end position="1359"/>
    </location>
</feature>
<dbReference type="EMBL" id="CP024091">
    <property type="protein sequence ID" value="ATP55769.1"/>
    <property type="molecule type" value="Genomic_DNA"/>
</dbReference>
<dbReference type="PROSITE" id="PS00041">
    <property type="entry name" value="HTH_ARAC_FAMILY_1"/>
    <property type="match status" value="1"/>
</dbReference>
<dbReference type="RefSeq" id="WP_099437714.1">
    <property type="nucleotide sequence ID" value="NZ_CP024091.1"/>
</dbReference>
<dbReference type="Gene3D" id="1.10.10.60">
    <property type="entry name" value="Homeodomain-like"/>
    <property type="match status" value="1"/>
</dbReference>
<dbReference type="Pfam" id="PF00512">
    <property type="entry name" value="HisKA"/>
    <property type="match status" value="1"/>
</dbReference>
<dbReference type="Gene3D" id="2.130.10.10">
    <property type="entry name" value="YVTN repeat-like/Quinoprotein amine dehydrogenase"/>
    <property type="match status" value="2"/>
</dbReference>
<dbReference type="InterPro" id="IPR018060">
    <property type="entry name" value="HTH_AraC"/>
</dbReference>
<dbReference type="SUPFAM" id="SSF47384">
    <property type="entry name" value="Homodimeric domain of signal transducing histidine kinase"/>
    <property type="match status" value="1"/>
</dbReference>
<evidence type="ECO:0000256" key="6">
    <source>
        <dbReference type="ARBA" id="ARBA00023163"/>
    </source>
</evidence>
<gene>
    <name evidence="13" type="ORF">CPT03_04445</name>
</gene>
<protein>
    <recommendedName>
        <fullName evidence="2">histidine kinase</fullName>
        <ecNumber evidence="2">2.7.13.3</ecNumber>
    </recommendedName>
</protein>
<dbReference type="Pfam" id="PF07494">
    <property type="entry name" value="Reg_prop"/>
    <property type="match status" value="11"/>
</dbReference>
<feature type="domain" description="HTH araC/xylS-type" evidence="10">
    <location>
        <begin position="1260"/>
        <end position="1359"/>
    </location>
</feature>
<keyword evidence="8" id="KW-0472">Membrane</keyword>
<dbReference type="SUPFAM" id="SSF46689">
    <property type="entry name" value="Homeodomain-like"/>
    <property type="match status" value="1"/>
</dbReference>
<name>A0A2D1U2E7_9SPHI</name>
<feature type="domain" description="Response regulatory" evidence="12">
    <location>
        <begin position="1113"/>
        <end position="1228"/>
    </location>
</feature>
<keyword evidence="13" id="KW-0418">Kinase</keyword>
<organism evidence="13 14">
    <name type="scientific">Pedobacter ginsengisoli</name>
    <dbReference type="NCBI Taxonomy" id="363852"/>
    <lineage>
        <taxon>Bacteria</taxon>
        <taxon>Pseudomonadati</taxon>
        <taxon>Bacteroidota</taxon>
        <taxon>Sphingobacteriia</taxon>
        <taxon>Sphingobacteriales</taxon>
        <taxon>Sphingobacteriaceae</taxon>
        <taxon>Pedobacter</taxon>
    </lineage>
</organism>
<evidence type="ECO:0000256" key="8">
    <source>
        <dbReference type="SAM" id="Phobius"/>
    </source>
</evidence>
<dbReference type="InterPro" id="IPR011006">
    <property type="entry name" value="CheY-like_superfamily"/>
</dbReference>
<evidence type="ECO:0000259" key="12">
    <source>
        <dbReference type="PROSITE" id="PS50110"/>
    </source>
</evidence>